<reference evidence="2" key="1">
    <citation type="journal article" date="2020" name="Mol. Plant Microbe Interact.">
        <title>Genome Sequence of the Biocontrol Agent Coniothyrium minitans strain Conio (IMI 134523).</title>
        <authorList>
            <person name="Patel D."/>
            <person name="Shittu T.A."/>
            <person name="Baroncelli R."/>
            <person name="Muthumeenakshi S."/>
            <person name="Osborne T.H."/>
            <person name="Janganan T.K."/>
            <person name="Sreenivasaprasad S."/>
        </authorList>
    </citation>
    <scope>NUCLEOTIDE SEQUENCE</scope>
    <source>
        <strain evidence="2">Conio</strain>
    </source>
</reference>
<dbReference type="EMBL" id="WJXW01000004">
    <property type="protein sequence ID" value="KAF9737313.1"/>
    <property type="molecule type" value="Genomic_DNA"/>
</dbReference>
<dbReference type="Proteomes" id="UP000756921">
    <property type="component" value="Unassembled WGS sequence"/>
</dbReference>
<dbReference type="CDD" id="cd09917">
    <property type="entry name" value="F-box_SF"/>
    <property type="match status" value="1"/>
</dbReference>
<evidence type="ECO:0000313" key="2">
    <source>
        <dbReference type="EMBL" id="KAF9737313.1"/>
    </source>
</evidence>
<feature type="domain" description="F-box" evidence="1">
    <location>
        <begin position="17"/>
        <end position="51"/>
    </location>
</feature>
<dbReference type="Pfam" id="PF12937">
    <property type="entry name" value="F-box-like"/>
    <property type="match status" value="1"/>
</dbReference>
<dbReference type="SUPFAM" id="SSF81383">
    <property type="entry name" value="F-box domain"/>
    <property type="match status" value="1"/>
</dbReference>
<gene>
    <name evidence="2" type="ORF">PMIN01_05092</name>
</gene>
<proteinExistence type="predicted"/>
<dbReference type="Gene3D" id="3.80.10.10">
    <property type="entry name" value="Ribonuclease Inhibitor"/>
    <property type="match status" value="1"/>
</dbReference>
<sequence length="664" mass="75158">MAAATQIVRNNPNSLFYLPDELLVQVVSHLAGDAQTLCSLARVSRFFQIEAEKHIYTNIELLSTNHLHAIIEAFTRRFDRVAYVETLKILYRFHGGLGATADERAVFNSCVGGMKALRSWEIESPYDNYKWDEGGDEWVLKDMEKFRAHLEAASLEVAAGSLTRRGDVGLSKLERRMSTAFARKIVIVIHTHGVSDDFWNLGDFHCLFRHPSLRYLHVSCLALPLDLPELEPYAKTTPLTELVFDECELEPRSLGRILATPKRLKHLTLGENLCNINEGRGANPRLTRAPEAALAALSHVAHALETLVHYDPACIINMNYHKALPIPGAGMRDFHSLKTLRVDMCSFLHRSIALSHTQAPPNLHTLQIRNPRPRIIRFWHSAASTNDDFFEHLPPHDPYTYLASLKTLEFVQGATSEMPMAKTLHITEDEALRERHKTGYKLFKHGINLKVTLEATWRTGLIPPFLHGEPLPELVCMYNAQEIGFNRTWAPAHEAELRAYELEYAQTSAWLRGKETPEAEDYEDGRVVAEKAAKPTEFPETDQLTDSDIIWCRGKVGRSLNALWERMRRADPDDDPRAFTVTIESDEDDEWDDAFDEDDEDLAEWMDAEEGDVEYVLAEELMGPDGHADEMFWEAQAQALLAAAAAAVAQEDDVTEHEMDDGLD</sequence>
<comment type="caution">
    <text evidence="2">The sequence shown here is derived from an EMBL/GenBank/DDBJ whole genome shotgun (WGS) entry which is preliminary data.</text>
</comment>
<protein>
    <recommendedName>
        <fullName evidence="1">F-box domain-containing protein</fullName>
    </recommendedName>
</protein>
<evidence type="ECO:0000259" key="1">
    <source>
        <dbReference type="Pfam" id="PF12937"/>
    </source>
</evidence>
<name>A0A9P6GL13_9PLEO</name>
<organism evidence="2 3">
    <name type="scientific">Paraphaeosphaeria minitans</name>
    <dbReference type="NCBI Taxonomy" id="565426"/>
    <lineage>
        <taxon>Eukaryota</taxon>
        <taxon>Fungi</taxon>
        <taxon>Dikarya</taxon>
        <taxon>Ascomycota</taxon>
        <taxon>Pezizomycotina</taxon>
        <taxon>Dothideomycetes</taxon>
        <taxon>Pleosporomycetidae</taxon>
        <taxon>Pleosporales</taxon>
        <taxon>Massarineae</taxon>
        <taxon>Didymosphaeriaceae</taxon>
        <taxon>Paraphaeosphaeria</taxon>
    </lineage>
</organism>
<dbReference type="InterPro" id="IPR032675">
    <property type="entry name" value="LRR_dom_sf"/>
</dbReference>
<dbReference type="InterPro" id="IPR001810">
    <property type="entry name" value="F-box_dom"/>
</dbReference>
<accession>A0A9P6GL13</accession>
<dbReference type="SUPFAM" id="SSF52058">
    <property type="entry name" value="L domain-like"/>
    <property type="match status" value="1"/>
</dbReference>
<dbReference type="OrthoDB" id="2522477at2759"/>
<keyword evidence="3" id="KW-1185">Reference proteome</keyword>
<evidence type="ECO:0000313" key="3">
    <source>
        <dbReference type="Proteomes" id="UP000756921"/>
    </source>
</evidence>
<dbReference type="InterPro" id="IPR036047">
    <property type="entry name" value="F-box-like_dom_sf"/>
</dbReference>
<dbReference type="AlphaFoldDB" id="A0A9P6GL13"/>